<comment type="similarity">
    <text evidence="2 4">Belongs to the AB hydrolase superfamily. Lipase family.</text>
</comment>
<evidence type="ECO:0000256" key="1">
    <source>
        <dbReference type="ARBA" id="ARBA00004613"/>
    </source>
</evidence>
<gene>
    <name evidence="8" type="primary">PNLIPRP2_2</name>
    <name evidence="8" type="ORF">E2C01_002779</name>
</gene>
<dbReference type="InterPro" id="IPR001245">
    <property type="entry name" value="Ser-Thr/Tyr_kinase_cat_dom"/>
</dbReference>
<dbReference type="InterPro" id="IPR029058">
    <property type="entry name" value="AB_hydrolase_fold"/>
</dbReference>
<evidence type="ECO:0000256" key="3">
    <source>
        <dbReference type="ARBA" id="ARBA00022525"/>
    </source>
</evidence>
<dbReference type="GO" id="GO:0016298">
    <property type="term" value="F:lipase activity"/>
    <property type="evidence" value="ECO:0007669"/>
    <property type="project" value="InterPro"/>
</dbReference>
<dbReference type="Proteomes" id="UP000324222">
    <property type="component" value="Unassembled WGS sequence"/>
</dbReference>
<evidence type="ECO:0000313" key="9">
    <source>
        <dbReference type="Proteomes" id="UP000324222"/>
    </source>
</evidence>
<dbReference type="Pfam" id="PF07714">
    <property type="entry name" value="PK_Tyr_Ser-Thr"/>
    <property type="match status" value="1"/>
</dbReference>
<keyword evidence="3" id="KW-0964">Secreted</keyword>
<organism evidence="8 9">
    <name type="scientific">Portunus trituberculatus</name>
    <name type="common">Swimming crab</name>
    <name type="synonym">Neptunus trituberculatus</name>
    <dbReference type="NCBI Taxonomy" id="210409"/>
    <lineage>
        <taxon>Eukaryota</taxon>
        <taxon>Metazoa</taxon>
        <taxon>Ecdysozoa</taxon>
        <taxon>Arthropoda</taxon>
        <taxon>Crustacea</taxon>
        <taxon>Multicrustacea</taxon>
        <taxon>Malacostraca</taxon>
        <taxon>Eumalacostraca</taxon>
        <taxon>Eucarida</taxon>
        <taxon>Decapoda</taxon>
        <taxon>Pleocyemata</taxon>
        <taxon>Brachyura</taxon>
        <taxon>Eubrachyura</taxon>
        <taxon>Portunoidea</taxon>
        <taxon>Portunidae</taxon>
        <taxon>Portuninae</taxon>
        <taxon>Portunus</taxon>
    </lineage>
</organism>
<feature type="domain" description="Serine-threonine/tyrosine-protein kinase catalytic" evidence="7">
    <location>
        <begin position="130"/>
        <end position="233"/>
    </location>
</feature>
<comment type="caution">
    <text evidence="8">The sequence shown here is derived from an EMBL/GenBank/DDBJ whole genome shotgun (WGS) entry which is preliminary data.</text>
</comment>
<proteinExistence type="inferred from homology"/>
<dbReference type="SUPFAM" id="SSF56112">
    <property type="entry name" value="Protein kinase-like (PK-like)"/>
    <property type="match status" value="1"/>
</dbReference>
<dbReference type="AlphaFoldDB" id="A0A5B7CL72"/>
<evidence type="ECO:0000259" key="7">
    <source>
        <dbReference type="Pfam" id="PF07714"/>
    </source>
</evidence>
<keyword evidence="9" id="KW-1185">Reference proteome</keyword>
<evidence type="ECO:0000256" key="2">
    <source>
        <dbReference type="ARBA" id="ARBA00010701"/>
    </source>
</evidence>
<dbReference type="GO" id="GO:0004672">
    <property type="term" value="F:protein kinase activity"/>
    <property type="evidence" value="ECO:0007669"/>
    <property type="project" value="InterPro"/>
</dbReference>
<dbReference type="InterPro" id="IPR013818">
    <property type="entry name" value="Lipase"/>
</dbReference>
<feature type="region of interest" description="Disordered" evidence="5">
    <location>
        <begin position="1"/>
        <end position="26"/>
    </location>
</feature>
<dbReference type="GO" id="GO:0016042">
    <property type="term" value="P:lipid catabolic process"/>
    <property type="evidence" value="ECO:0007669"/>
    <property type="project" value="TreeGrafter"/>
</dbReference>
<dbReference type="Gene3D" id="3.40.50.1820">
    <property type="entry name" value="alpha/beta hydrolase"/>
    <property type="match status" value="1"/>
</dbReference>
<accession>A0A5B7CL72</accession>
<comment type="subcellular location">
    <subcellularLocation>
        <location evidence="1">Secreted</location>
    </subcellularLocation>
</comment>
<evidence type="ECO:0000256" key="4">
    <source>
        <dbReference type="RuleBase" id="RU004262"/>
    </source>
</evidence>
<dbReference type="PANTHER" id="PTHR11610:SF185">
    <property type="entry name" value="LD47264P"/>
    <property type="match status" value="1"/>
</dbReference>
<dbReference type="InterPro" id="IPR011009">
    <property type="entry name" value="Kinase-like_dom_sf"/>
</dbReference>
<evidence type="ECO:0000256" key="5">
    <source>
        <dbReference type="SAM" id="MobiDB-lite"/>
    </source>
</evidence>
<dbReference type="SUPFAM" id="SSF53474">
    <property type="entry name" value="alpha/beta-Hydrolases"/>
    <property type="match status" value="1"/>
</dbReference>
<reference evidence="8 9" key="1">
    <citation type="submission" date="2019-05" db="EMBL/GenBank/DDBJ databases">
        <title>Another draft genome of Portunus trituberculatus and its Hox gene families provides insights of decapod evolution.</title>
        <authorList>
            <person name="Jeong J.-H."/>
            <person name="Song I."/>
            <person name="Kim S."/>
            <person name="Choi T."/>
            <person name="Kim D."/>
            <person name="Ryu S."/>
            <person name="Kim W."/>
        </authorList>
    </citation>
    <scope>NUCLEOTIDE SEQUENCE [LARGE SCALE GENOMIC DNA]</scope>
    <source>
        <tissue evidence="8">Muscle</tissue>
    </source>
</reference>
<dbReference type="GO" id="GO:0005615">
    <property type="term" value="C:extracellular space"/>
    <property type="evidence" value="ECO:0007669"/>
    <property type="project" value="TreeGrafter"/>
</dbReference>
<dbReference type="InterPro" id="IPR000734">
    <property type="entry name" value="TAG_lipase"/>
</dbReference>
<dbReference type="PANTHER" id="PTHR11610">
    <property type="entry name" value="LIPASE"/>
    <property type="match status" value="1"/>
</dbReference>
<dbReference type="Gene3D" id="1.10.510.10">
    <property type="entry name" value="Transferase(Phosphotransferase) domain 1"/>
    <property type="match status" value="1"/>
</dbReference>
<sequence>MSRRLKGSNTTAARLDPSPRRLRLSPGWPCCQTGPGGAAPRHLQTASPSPATSLCGAVLCCGAAATAAARREVIDVRVHLPSLPSIPHYHVPRLSWDALGGEGAGVLVAARPCMLVYRAFLDRPWGGSRVVVYKEPRARSDSASAALHHEAHVLETLRGVQGVPKLYGLIPPPREALVMSFCPGEPLENFLRADSGRTYLGALRKLCLVLRAMHEAKVVHTNLHQRNILVQASRGYAENVLVSLVGLRAASMGVQDGWEVWCDLHSVVMLARLIRPHFDKHSQMYGRCEEFEVLSRLNPRSLDWMVILVAFCRALHRQRPALCRQCAREVGRLTGLDPAGPYFANTAPEVRLDPSDAAFVDVIHTDTPTRPWELDRLGAAEAMGHLDFYPNGGRQQAGCQGSAASHIDREETVAGGVLSYIGCSHRRCRFVGVECTSWEEYKAGACWGCEGRVCAPMGYPAYLQQPQENTWAAGDDVKPFLARRIFLGTNPERPFCGVQNVRIVLSLSCGHRGWLAGGWWLRRVAAERGYPQRRSIRRLPSYRSVEAECGLSGGATVFIRSAGGKDTDTRTYRHRQRALTLSYKRNDVYQLIPLP</sequence>
<dbReference type="OrthoDB" id="199913at2759"/>
<protein>
    <submittedName>
        <fullName evidence="8">Pancreatic lipase-related protein 2</fullName>
    </submittedName>
</protein>
<dbReference type="EMBL" id="VSRR010000102">
    <property type="protein sequence ID" value="MPC10150.1"/>
    <property type="molecule type" value="Genomic_DNA"/>
</dbReference>
<name>A0A5B7CL72_PORTR</name>
<evidence type="ECO:0000313" key="8">
    <source>
        <dbReference type="EMBL" id="MPC10150.1"/>
    </source>
</evidence>
<feature type="domain" description="Lipase" evidence="6">
    <location>
        <begin position="324"/>
        <end position="461"/>
    </location>
</feature>
<dbReference type="Pfam" id="PF00151">
    <property type="entry name" value="Lipase"/>
    <property type="match status" value="1"/>
</dbReference>
<evidence type="ECO:0000259" key="6">
    <source>
        <dbReference type="Pfam" id="PF00151"/>
    </source>
</evidence>